<feature type="compositionally biased region" description="Basic and acidic residues" evidence="1">
    <location>
        <begin position="86"/>
        <end position="109"/>
    </location>
</feature>
<geneLocation type="plasmid" evidence="2">
    <name>pM2-1</name>
</geneLocation>
<reference evidence="2" key="1">
    <citation type="submission" date="2020-07" db="EMBL/GenBank/DDBJ databases">
        <title>Persistence and transmission of plasmid-borne blaNDM genes carried by diverse species of Enterobacterium in a Chinese goose farm.</title>
        <authorList>
            <person name="Fang L.-X."/>
            <person name="Cen D.-J."/>
        </authorList>
    </citation>
    <scope>NUCLEOTIDE SEQUENCE</scope>
    <source>
        <strain evidence="2">M2</strain>
        <plasmid evidence="2">pM2-1</plasmid>
    </source>
</reference>
<evidence type="ECO:0000313" key="2">
    <source>
        <dbReference type="EMBL" id="QSM62554.1"/>
    </source>
</evidence>
<dbReference type="AlphaFoldDB" id="A0A899NF03"/>
<evidence type="ECO:0000256" key="1">
    <source>
        <dbReference type="SAM" id="MobiDB-lite"/>
    </source>
</evidence>
<proteinExistence type="predicted"/>
<keyword evidence="2" id="KW-0614">Plasmid</keyword>
<sequence>MNMKSILNQTLETLKEKGVCADNLRKVTAPSELITQLISTLANLSGDYKGSYSPAPDYQGLLRQFNALQQLNVSFGKQLTFYREKAKQDRDNPAELKRLQDEVNSERGANEQLTAENERLRAERLEADAETERLKALVLTLGGNPEAWERNAL</sequence>
<feature type="region of interest" description="Disordered" evidence="1">
    <location>
        <begin position="86"/>
        <end position="113"/>
    </location>
</feature>
<name>A0A899NF03_PROST</name>
<accession>A0A899NF03</accession>
<organism evidence="2">
    <name type="scientific">Providencia stuartii</name>
    <dbReference type="NCBI Taxonomy" id="588"/>
    <lineage>
        <taxon>Bacteria</taxon>
        <taxon>Pseudomonadati</taxon>
        <taxon>Pseudomonadota</taxon>
        <taxon>Gammaproteobacteria</taxon>
        <taxon>Enterobacterales</taxon>
        <taxon>Morganellaceae</taxon>
        <taxon>Providencia</taxon>
    </lineage>
</organism>
<dbReference type="RefSeq" id="WP_042847339.1">
    <property type="nucleotide sequence ID" value="NZ_CP095444.1"/>
</dbReference>
<dbReference type="EMBL" id="MT813046">
    <property type="protein sequence ID" value="QSM62554.1"/>
    <property type="molecule type" value="Genomic_DNA"/>
</dbReference>
<protein>
    <submittedName>
        <fullName evidence="2">Uncharacterized protein</fullName>
    </submittedName>
</protein>
<gene>
    <name evidence="2" type="ORF">EKPLLCFL_00319</name>
</gene>